<dbReference type="AlphaFoldDB" id="A0A2S7K2G7"/>
<evidence type="ECO:0000313" key="7">
    <source>
        <dbReference type="EMBL" id="PQA86638.1"/>
    </source>
</evidence>
<keyword evidence="2" id="KW-0479">Metal-binding</keyword>
<organism evidence="7 8">
    <name type="scientific">Hyphococcus luteus</name>
    <dbReference type="NCBI Taxonomy" id="2058213"/>
    <lineage>
        <taxon>Bacteria</taxon>
        <taxon>Pseudomonadati</taxon>
        <taxon>Pseudomonadota</taxon>
        <taxon>Alphaproteobacteria</taxon>
        <taxon>Parvularculales</taxon>
        <taxon>Parvularculaceae</taxon>
        <taxon>Hyphococcus</taxon>
    </lineage>
</organism>
<evidence type="ECO:0000256" key="3">
    <source>
        <dbReference type="ARBA" id="ARBA00022801"/>
    </source>
</evidence>
<feature type="signal peptide" evidence="5">
    <location>
        <begin position="1"/>
        <end position="20"/>
    </location>
</feature>
<keyword evidence="8" id="KW-1185">Reference proteome</keyword>
<dbReference type="InterPro" id="IPR000917">
    <property type="entry name" value="Sulfatase_N"/>
</dbReference>
<dbReference type="SUPFAM" id="SSF53649">
    <property type="entry name" value="Alkaline phosphatase-like"/>
    <property type="match status" value="1"/>
</dbReference>
<evidence type="ECO:0000256" key="5">
    <source>
        <dbReference type="SAM" id="SignalP"/>
    </source>
</evidence>
<reference evidence="7 8" key="1">
    <citation type="submission" date="2017-12" db="EMBL/GenBank/DDBJ databases">
        <authorList>
            <person name="Hurst M.R.H."/>
        </authorList>
    </citation>
    <scope>NUCLEOTIDE SEQUENCE [LARGE SCALE GENOMIC DNA]</scope>
    <source>
        <strain evidence="7 8">SY-3-19</strain>
    </source>
</reference>
<evidence type="ECO:0000256" key="4">
    <source>
        <dbReference type="ARBA" id="ARBA00022837"/>
    </source>
</evidence>
<dbReference type="InterPro" id="IPR017850">
    <property type="entry name" value="Alkaline_phosphatase_core_sf"/>
</dbReference>
<feature type="chain" id="PRO_5015474082" evidence="5">
    <location>
        <begin position="21"/>
        <end position="480"/>
    </location>
</feature>
<comment type="similarity">
    <text evidence="1">Belongs to the sulfatase family.</text>
</comment>
<dbReference type="RefSeq" id="WP_104831113.1">
    <property type="nucleotide sequence ID" value="NZ_PJCH01000013.1"/>
</dbReference>
<keyword evidence="3" id="KW-0378">Hydrolase</keyword>
<name>A0A2S7K2G7_9PROT</name>
<dbReference type="Gene3D" id="3.40.720.10">
    <property type="entry name" value="Alkaline Phosphatase, subunit A"/>
    <property type="match status" value="1"/>
</dbReference>
<keyword evidence="4" id="KW-0106">Calcium</keyword>
<dbReference type="PROSITE" id="PS00523">
    <property type="entry name" value="SULFATASE_1"/>
    <property type="match status" value="1"/>
</dbReference>
<sequence length="480" mass="53529">MRAAISFLSFIIIALSTAHAADRPNVVLIVADDHGLDAIGAYGNKAVQTPNLDRLAAEGVRFTNAHATVSSCSPSRSVLLTGMQSHSNGMYGLQHWEHHFSSFDDIKSLPVMLTNHGYRTGRVGKVHLAPDAVYKFDSSLSEGPANDMASVARSPIEMAELSEGFIAADGPFFLYFATDDPHRAFPFDTYPAPNSFGNRDEGYPGVTHVAYNPEDVTVPSFLPDIPAVRAELAQYYTSVSRLDQGVGALLSILEKHGKLDNTVIIYLSDNGIAFPGAKTTLYQSGINLPLIIRDPESRRNGGDVSDALVSWIDITPTILDYAGASDIGEMVSGLSLKQHIQKGRKLRRSAIFGSHTFHEIHMYYPMRMIRTKRYKLIHNIESALDFPMALDLEQSSSWQAFLRTGKDQYAGRFMKDFFERPEFELFDLAEDPKELKNLAGDPEYRELLEELRAELRKFMVETKDPWLLALDEQPVDRKHN</sequence>
<evidence type="ECO:0000313" key="8">
    <source>
        <dbReference type="Proteomes" id="UP000239504"/>
    </source>
</evidence>
<feature type="domain" description="Sulfatase N-terminal" evidence="6">
    <location>
        <begin position="24"/>
        <end position="324"/>
    </location>
</feature>
<dbReference type="CDD" id="cd16027">
    <property type="entry name" value="SGSH"/>
    <property type="match status" value="1"/>
</dbReference>
<protein>
    <submittedName>
        <fullName evidence="7">Heparan N-sulfatase</fullName>
    </submittedName>
</protein>
<dbReference type="EMBL" id="PJCH01000013">
    <property type="protein sequence ID" value="PQA86638.1"/>
    <property type="molecule type" value="Genomic_DNA"/>
</dbReference>
<dbReference type="GO" id="GO:0046872">
    <property type="term" value="F:metal ion binding"/>
    <property type="evidence" value="ECO:0007669"/>
    <property type="project" value="UniProtKB-KW"/>
</dbReference>
<dbReference type="PANTHER" id="PTHR42693:SF53">
    <property type="entry name" value="ENDO-4-O-SULFATASE"/>
    <property type="match status" value="1"/>
</dbReference>
<evidence type="ECO:0000256" key="1">
    <source>
        <dbReference type="ARBA" id="ARBA00008779"/>
    </source>
</evidence>
<dbReference type="Proteomes" id="UP000239504">
    <property type="component" value="Unassembled WGS sequence"/>
</dbReference>
<evidence type="ECO:0000259" key="6">
    <source>
        <dbReference type="Pfam" id="PF00884"/>
    </source>
</evidence>
<dbReference type="InterPro" id="IPR050738">
    <property type="entry name" value="Sulfatase"/>
</dbReference>
<dbReference type="OrthoDB" id="9803751at2"/>
<dbReference type="InterPro" id="IPR024607">
    <property type="entry name" value="Sulfatase_CS"/>
</dbReference>
<keyword evidence="5" id="KW-0732">Signal</keyword>
<dbReference type="PANTHER" id="PTHR42693">
    <property type="entry name" value="ARYLSULFATASE FAMILY MEMBER"/>
    <property type="match status" value="1"/>
</dbReference>
<dbReference type="GO" id="GO:0004065">
    <property type="term" value="F:arylsulfatase activity"/>
    <property type="evidence" value="ECO:0007669"/>
    <property type="project" value="TreeGrafter"/>
</dbReference>
<evidence type="ECO:0000256" key="2">
    <source>
        <dbReference type="ARBA" id="ARBA00022723"/>
    </source>
</evidence>
<gene>
    <name evidence="7" type="ORF">CW354_16025</name>
</gene>
<accession>A0A2S7K2G7</accession>
<proteinExistence type="inferred from homology"/>
<dbReference type="Pfam" id="PF00884">
    <property type="entry name" value="Sulfatase"/>
    <property type="match status" value="1"/>
</dbReference>
<comment type="caution">
    <text evidence="7">The sequence shown here is derived from an EMBL/GenBank/DDBJ whole genome shotgun (WGS) entry which is preliminary data.</text>
</comment>